<gene>
    <name evidence="7" type="ORF">Q644_01635</name>
</gene>
<reference evidence="7 8" key="1">
    <citation type="journal article" date="2014" name="FEMS Microbiol. Lett.">
        <title>Genome sequencing analysis reveals virulence-related gene content of Ochrobactrum intermedium strain 229E, a urease-positive strain isolated from the human gastric niche.</title>
        <authorList>
            <person name="Kulkarni G.J."/>
            <person name="Shetty S."/>
            <person name="Dharne M.S."/>
            <person name="Shouche Y.S."/>
        </authorList>
    </citation>
    <scope>NUCLEOTIDE SEQUENCE [LARGE SCALE GENOMIC DNA]</scope>
    <source>
        <strain evidence="7 8">229E</strain>
    </source>
</reference>
<dbReference type="GO" id="GO:0019867">
    <property type="term" value="C:outer membrane"/>
    <property type="evidence" value="ECO:0007669"/>
    <property type="project" value="InterPro"/>
</dbReference>
<dbReference type="Pfam" id="PF03562">
    <property type="entry name" value="MltA"/>
    <property type="match status" value="1"/>
</dbReference>
<dbReference type="Proteomes" id="UP000016842">
    <property type="component" value="Unassembled WGS sequence"/>
</dbReference>
<organism evidence="7 8">
    <name type="scientific">Brucella intermedia 229E</name>
    <dbReference type="NCBI Taxonomy" id="1337887"/>
    <lineage>
        <taxon>Bacteria</taxon>
        <taxon>Pseudomonadati</taxon>
        <taxon>Pseudomonadota</taxon>
        <taxon>Alphaproteobacteria</taxon>
        <taxon>Hyphomicrobiales</taxon>
        <taxon>Brucellaceae</taxon>
        <taxon>Brucella/Ochrobactrum group</taxon>
        <taxon>Brucella</taxon>
    </lineage>
</organism>
<accession>U4VJ28</accession>
<dbReference type="GO" id="GO:0004553">
    <property type="term" value="F:hydrolase activity, hydrolyzing O-glycosyl compounds"/>
    <property type="evidence" value="ECO:0007669"/>
    <property type="project" value="InterPro"/>
</dbReference>
<protein>
    <recommendedName>
        <fullName evidence="2">peptidoglycan lytic exotransglycosylase</fullName>
        <ecNumber evidence="2">4.2.2.n1</ecNumber>
    </recommendedName>
    <alternativeName>
        <fullName evidence="5">Murein hydrolase A</fullName>
    </alternativeName>
</protein>
<dbReference type="SUPFAM" id="SSF50685">
    <property type="entry name" value="Barwin-like endoglucanases"/>
    <property type="match status" value="1"/>
</dbReference>
<feature type="domain" description="Lytic transglycosylase MltA" evidence="6">
    <location>
        <begin position="103"/>
        <end position="261"/>
    </location>
</feature>
<dbReference type="CDD" id="cd14668">
    <property type="entry name" value="mlta_B"/>
    <property type="match status" value="1"/>
</dbReference>
<dbReference type="Gene3D" id="2.40.40.10">
    <property type="entry name" value="RlpA-like domain"/>
    <property type="match status" value="1"/>
</dbReference>
<dbReference type="InterPro" id="IPR036908">
    <property type="entry name" value="RlpA-like_sf"/>
</dbReference>
<dbReference type="InterPro" id="IPR005300">
    <property type="entry name" value="MltA_B"/>
</dbReference>
<dbReference type="PANTHER" id="PTHR30124">
    <property type="entry name" value="MEMBRANE-BOUND LYTIC MUREIN TRANSGLYCOSYLASE A"/>
    <property type="match status" value="1"/>
</dbReference>
<dbReference type="EC" id="4.2.2.n1" evidence="2"/>
<evidence type="ECO:0000259" key="6">
    <source>
        <dbReference type="SMART" id="SM00925"/>
    </source>
</evidence>
<name>U4VJ28_9HYPH</name>
<keyword evidence="4" id="KW-0961">Cell wall biogenesis/degradation</keyword>
<proteinExistence type="predicted"/>
<dbReference type="GO" id="GO:0071555">
    <property type="term" value="P:cell wall organization"/>
    <property type="evidence" value="ECO:0007669"/>
    <property type="project" value="UniProtKB-KW"/>
</dbReference>
<dbReference type="InterPro" id="IPR010611">
    <property type="entry name" value="3D_dom"/>
</dbReference>
<dbReference type="AlphaFoldDB" id="U4VJ28"/>
<dbReference type="Pfam" id="PF06725">
    <property type="entry name" value="3D"/>
    <property type="match status" value="1"/>
</dbReference>
<dbReference type="PATRIC" id="fig|1337887.3.peg.1121"/>
<sequence>MNGLARILRPVAFSDCPGWNRDDQSAAFAAFRRSADHAARQTYKSGSLGIGFEALQPVFAAARSLDNPGMEEARAFFERNFLPPCRIVPDTEKGFVTAFYEPEIEASLHADDRFKVPFLRQPDDLVKVTDENRPQGFDPSFAFARRTENGLVEYDDRRAIERGGSLSGRGLEIAFVADRVDAFFAHVQGAARLKLRDGRVLRIAYAAKTGHPFTGIGRILVADGEIPASEISMQAIRRWLAEHPDRADDLIWQNRSYIFFREAPVEDPDAGPVAAAKVPLTAGRSLAVDRLLHTFGTPIHVSAPTVTVFDGEPFARLMIAQDTGTAIVGPARGGDLFAGSGDAAGEIAGGVKNDAEFYALVPRTLLGA</sequence>
<evidence type="ECO:0000313" key="8">
    <source>
        <dbReference type="Proteomes" id="UP000016842"/>
    </source>
</evidence>
<evidence type="ECO:0000256" key="5">
    <source>
        <dbReference type="ARBA" id="ARBA00030918"/>
    </source>
</evidence>
<dbReference type="GO" id="GO:0009253">
    <property type="term" value="P:peptidoglycan catabolic process"/>
    <property type="evidence" value="ECO:0007669"/>
    <property type="project" value="TreeGrafter"/>
</dbReference>
<comment type="catalytic activity">
    <reaction evidence="1">
        <text>Exolytic cleavage of the (1-&gt;4)-beta-glycosidic linkage between N-acetylmuramic acid (MurNAc) and N-acetylglucosamine (GlcNAc) residues in peptidoglycan, from either the reducing or the non-reducing ends of the peptidoglycan chains, with concomitant formation of a 1,6-anhydrobond in the MurNAc residue.</text>
        <dbReference type="EC" id="4.2.2.n1"/>
    </reaction>
</comment>
<evidence type="ECO:0000256" key="2">
    <source>
        <dbReference type="ARBA" id="ARBA00012587"/>
    </source>
</evidence>
<evidence type="ECO:0000256" key="3">
    <source>
        <dbReference type="ARBA" id="ARBA00023239"/>
    </source>
</evidence>
<evidence type="ECO:0000256" key="1">
    <source>
        <dbReference type="ARBA" id="ARBA00001420"/>
    </source>
</evidence>
<dbReference type="GO" id="GO:0009254">
    <property type="term" value="P:peptidoglycan turnover"/>
    <property type="evidence" value="ECO:0007669"/>
    <property type="project" value="InterPro"/>
</dbReference>
<dbReference type="SMART" id="SM00925">
    <property type="entry name" value="MltA"/>
    <property type="match status" value="1"/>
</dbReference>
<comment type="caution">
    <text evidence="7">The sequence shown here is derived from an EMBL/GenBank/DDBJ whole genome shotgun (WGS) entry which is preliminary data.</text>
</comment>
<dbReference type="GO" id="GO:0008933">
    <property type="term" value="F:peptidoglycan lytic transglycosylase activity"/>
    <property type="evidence" value="ECO:0007669"/>
    <property type="project" value="TreeGrafter"/>
</dbReference>
<keyword evidence="3" id="KW-0456">Lyase</keyword>
<dbReference type="CDD" id="cd14485">
    <property type="entry name" value="mltA_like_LT_A"/>
    <property type="match status" value="1"/>
</dbReference>
<dbReference type="InterPro" id="IPR026044">
    <property type="entry name" value="MltA"/>
</dbReference>
<dbReference type="EMBL" id="ASXJ01000054">
    <property type="protein sequence ID" value="ERM02867.1"/>
    <property type="molecule type" value="Genomic_DNA"/>
</dbReference>
<dbReference type="PIRSF" id="PIRSF019422">
    <property type="entry name" value="MltA"/>
    <property type="match status" value="1"/>
</dbReference>
<evidence type="ECO:0000256" key="4">
    <source>
        <dbReference type="ARBA" id="ARBA00023316"/>
    </source>
</evidence>
<dbReference type="PANTHER" id="PTHR30124:SF0">
    <property type="entry name" value="MEMBRANE-BOUND LYTIC MUREIN TRANSGLYCOSYLASE A"/>
    <property type="match status" value="1"/>
</dbReference>
<evidence type="ECO:0000313" key="7">
    <source>
        <dbReference type="EMBL" id="ERM02867.1"/>
    </source>
</evidence>
<dbReference type="Gene3D" id="2.40.240.50">
    <property type="entry name" value="Barwin-like endoglucanases"/>
    <property type="match status" value="1"/>
</dbReference>